<sequence>MFEYYIKYLDAHMRYHDSLKGDKAIIFIHGLGCAGSFDFPQMVLENDLKNYRLIFVDLLGAGYSDGPLHFNFKVKPHAKYLSDFVKHLKLKDFVIFGHSLGGAVAIELANMCTNNVSQLILAEGNLDPSTKDMTSYKVASYEEEDFVEYGFDYMVNRSFEKGNTMWSTTLSKCLPEAIYRISQNAKLGSYMSWRQMFYDLPIKKSYLYGEYSLPNDNYITLKNHGINMYVVSGAGHNMAWDNPMGLSKVIAKILK</sequence>
<dbReference type="InterPro" id="IPR050266">
    <property type="entry name" value="AB_hydrolase_sf"/>
</dbReference>
<proteinExistence type="predicted"/>
<dbReference type="PANTHER" id="PTHR43798">
    <property type="entry name" value="MONOACYLGLYCEROL LIPASE"/>
    <property type="match status" value="1"/>
</dbReference>
<dbReference type="PANTHER" id="PTHR43798:SF33">
    <property type="entry name" value="HYDROLASE, PUTATIVE (AFU_ORTHOLOGUE AFUA_2G14860)-RELATED"/>
    <property type="match status" value="1"/>
</dbReference>
<accession>A0ABY7JSA2</accession>
<organism evidence="2 3">
    <name type="scientific">Peptostreptococcus equinus</name>
    <dbReference type="NCBI Taxonomy" id="3003601"/>
    <lineage>
        <taxon>Bacteria</taxon>
        <taxon>Bacillati</taxon>
        <taxon>Bacillota</taxon>
        <taxon>Clostridia</taxon>
        <taxon>Peptostreptococcales</taxon>
        <taxon>Peptostreptococcaceae</taxon>
        <taxon>Peptostreptococcus</taxon>
    </lineage>
</organism>
<gene>
    <name evidence="2" type="ORF">O0R46_04550</name>
</gene>
<dbReference type="SUPFAM" id="SSF53474">
    <property type="entry name" value="alpha/beta-Hydrolases"/>
    <property type="match status" value="1"/>
</dbReference>
<protein>
    <submittedName>
        <fullName evidence="2">Alpha/beta hydrolase</fullName>
    </submittedName>
</protein>
<dbReference type="GO" id="GO:0016787">
    <property type="term" value="F:hydrolase activity"/>
    <property type="evidence" value="ECO:0007669"/>
    <property type="project" value="UniProtKB-KW"/>
</dbReference>
<dbReference type="Gene3D" id="3.40.50.1820">
    <property type="entry name" value="alpha/beta hydrolase"/>
    <property type="match status" value="1"/>
</dbReference>
<dbReference type="EMBL" id="CP114052">
    <property type="protein sequence ID" value="WAW15726.1"/>
    <property type="molecule type" value="Genomic_DNA"/>
</dbReference>
<evidence type="ECO:0000259" key="1">
    <source>
        <dbReference type="Pfam" id="PF00561"/>
    </source>
</evidence>
<keyword evidence="2" id="KW-0378">Hydrolase</keyword>
<feature type="domain" description="AB hydrolase-1" evidence="1">
    <location>
        <begin position="24"/>
        <end position="130"/>
    </location>
</feature>
<evidence type="ECO:0000313" key="2">
    <source>
        <dbReference type="EMBL" id="WAW15726.1"/>
    </source>
</evidence>
<dbReference type="PRINTS" id="PR00111">
    <property type="entry name" value="ABHYDROLASE"/>
</dbReference>
<dbReference type="Pfam" id="PF00561">
    <property type="entry name" value="Abhydrolase_1"/>
    <property type="match status" value="1"/>
</dbReference>
<reference evidence="2" key="1">
    <citation type="submission" date="2022-12" db="EMBL/GenBank/DDBJ databases">
        <title>Peptostreptococcus.</title>
        <authorList>
            <person name="Lee S.H."/>
        </authorList>
    </citation>
    <scope>NUCLEOTIDE SEQUENCE</scope>
    <source>
        <strain evidence="2">CBA3647</strain>
    </source>
</reference>
<keyword evidence="3" id="KW-1185">Reference proteome</keyword>
<name>A0ABY7JSA2_9FIRM</name>
<dbReference type="InterPro" id="IPR029058">
    <property type="entry name" value="AB_hydrolase_fold"/>
</dbReference>
<evidence type="ECO:0000313" key="3">
    <source>
        <dbReference type="Proteomes" id="UP001164187"/>
    </source>
</evidence>
<dbReference type="RefSeq" id="WP_269312404.1">
    <property type="nucleotide sequence ID" value="NZ_CP114052.1"/>
</dbReference>
<dbReference type="Proteomes" id="UP001164187">
    <property type="component" value="Chromosome"/>
</dbReference>
<dbReference type="InterPro" id="IPR000073">
    <property type="entry name" value="AB_hydrolase_1"/>
</dbReference>